<feature type="binding site" evidence="14">
    <location>
        <position position="190"/>
    </location>
    <ligand>
        <name>ATP</name>
        <dbReference type="ChEBI" id="CHEBI:30616"/>
    </ligand>
</feature>
<feature type="binding site" evidence="14">
    <location>
        <position position="31"/>
    </location>
    <ligand>
        <name>L-threonine</name>
        <dbReference type="ChEBI" id="CHEBI:57926"/>
    </ligand>
</feature>
<keyword evidence="7 13" id="KW-0819">tRNA processing</keyword>
<comment type="caution">
    <text evidence="16">The sequence shown here is derived from an EMBL/GenBank/DDBJ whole genome shotgun (WGS) entry which is preliminary data.</text>
</comment>
<dbReference type="FunFam" id="3.90.870.10:FF:000009">
    <property type="entry name" value="Threonylcarbamoyl-AMP synthase, putative"/>
    <property type="match status" value="1"/>
</dbReference>
<dbReference type="InterPro" id="IPR050156">
    <property type="entry name" value="TC-AMP_synthase_SUA5"/>
</dbReference>
<feature type="binding site" evidence="14">
    <location>
        <position position="176"/>
    </location>
    <ligand>
        <name>L-threonine</name>
        <dbReference type="ChEBI" id="CHEBI:57926"/>
    </ligand>
</feature>
<feature type="binding site" evidence="14">
    <location>
        <position position="136"/>
    </location>
    <ligand>
        <name>L-threonine</name>
        <dbReference type="ChEBI" id="CHEBI:57926"/>
    </ligand>
</feature>
<name>A0A830GT23_9CREN</name>
<comment type="subcellular location">
    <subcellularLocation>
        <location evidence="1 13">Cytoplasm</location>
    </subcellularLocation>
</comment>
<dbReference type="RefSeq" id="WP_188596055.1">
    <property type="nucleotide sequence ID" value="NZ_BMNL01000002.1"/>
</dbReference>
<evidence type="ECO:0000313" key="17">
    <source>
        <dbReference type="Proteomes" id="UP000610960"/>
    </source>
</evidence>
<sequence length="346" mass="37322">MDTLIIRPNESIEAAAETILRGGLVAFPTETVYGLGADAFNPAAVRRIYQVKGRPADNPSIVHIASLDQLVDVAVDVPDELFKALRRVWPGPFTVVLRKSSKVPPETTGGRDTVAVRMPAHPIALELIRRSRPIAAPSANLSGKPSPTSAIHVIRDLMGKVDAIIDGGDTYFGVESTVIDFTRRPPVLLRPGPFTVEEIRGVIGDIVVPEFARGTREADVALAPGMKYRHYAPSKPLFLVECGDVEAMVGKAKELVERLKQHEGKRAAVLCSSETCGQYAGVTVVDMGHRGDLYEVARKLFAALRLVDDLDVDVAVAEGFPELGIGLAIMNRLRKASGFSIIKCGD</sequence>
<evidence type="ECO:0000259" key="15">
    <source>
        <dbReference type="PROSITE" id="PS51163"/>
    </source>
</evidence>
<feature type="binding site" evidence="14">
    <location>
        <position position="146"/>
    </location>
    <ligand>
        <name>ATP</name>
        <dbReference type="ChEBI" id="CHEBI:30616"/>
    </ligand>
</feature>
<dbReference type="EMBL" id="BMNL01000002">
    <property type="protein sequence ID" value="GGP20100.1"/>
    <property type="molecule type" value="Genomic_DNA"/>
</dbReference>
<protein>
    <recommendedName>
        <fullName evidence="4 13">Threonylcarbamoyl-AMP synthase</fullName>
        <shortName evidence="13">TC-AMP synthase</shortName>
        <ecNumber evidence="3 13">2.7.7.87</ecNumber>
    </recommendedName>
    <alternativeName>
        <fullName evidence="11 13">L-threonylcarbamoyladenylate synthase</fullName>
    </alternativeName>
</protein>
<dbReference type="NCBIfam" id="TIGR00057">
    <property type="entry name" value="L-threonylcarbamoyladenylate synthase"/>
    <property type="match status" value="1"/>
</dbReference>
<dbReference type="AlphaFoldDB" id="A0A830GT23"/>
<evidence type="ECO:0000256" key="4">
    <source>
        <dbReference type="ARBA" id="ARBA00015492"/>
    </source>
</evidence>
<feature type="binding site" evidence="14">
    <location>
        <position position="63"/>
    </location>
    <ligand>
        <name>ATP</name>
        <dbReference type="ChEBI" id="CHEBI:30616"/>
    </ligand>
</feature>
<reference evidence="16" key="2">
    <citation type="submission" date="2020-09" db="EMBL/GenBank/DDBJ databases">
        <authorList>
            <person name="Sun Q."/>
            <person name="Ohkuma M."/>
        </authorList>
    </citation>
    <scope>NUCLEOTIDE SEQUENCE</scope>
    <source>
        <strain evidence="16">JCM 10088</strain>
    </source>
</reference>
<dbReference type="GO" id="GO:0006450">
    <property type="term" value="P:regulation of translational fidelity"/>
    <property type="evidence" value="ECO:0007669"/>
    <property type="project" value="TreeGrafter"/>
</dbReference>
<dbReference type="GO" id="GO:0003725">
    <property type="term" value="F:double-stranded RNA binding"/>
    <property type="evidence" value="ECO:0007669"/>
    <property type="project" value="UniProtKB-UniRule"/>
</dbReference>
<evidence type="ECO:0000256" key="9">
    <source>
        <dbReference type="ARBA" id="ARBA00022741"/>
    </source>
</evidence>
<dbReference type="InterPro" id="IPR010923">
    <property type="entry name" value="T(6)A37_SUA5"/>
</dbReference>
<dbReference type="GO" id="GO:0061710">
    <property type="term" value="F:L-threonylcarbamoyladenylate synthase"/>
    <property type="evidence" value="ECO:0007669"/>
    <property type="project" value="UniProtKB-EC"/>
</dbReference>
<feature type="domain" description="YrdC-like" evidence="15">
    <location>
        <begin position="9"/>
        <end position="194"/>
    </location>
</feature>
<dbReference type="Proteomes" id="UP000610960">
    <property type="component" value="Unassembled WGS sequence"/>
</dbReference>
<evidence type="ECO:0000256" key="5">
    <source>
        <dbReference type="ARBA" id="ARBA00022490"/>
    </source>
</evidence>
<dbReference type="InterPro" id="IPR005145">
    <property type="entry name" value="Sua5_C"/>
</dbReference>
<evidence type="ECO:0000256" key="8">
    <source>
        <dbReference type="ARBA" id="ARBA00022695"/>
    </source>
</evidence>
<reference evidence="16" key="1">
    <citation type="journal article" date="2014" name="Int. J. Syst. Evol. Microbiol.">
        <title>Complete genome sequence of Corynebacterium casei LMG S-19264T (=DSM 44701T), isolated from a smear-ripened cheese.</title>
        <authorList>
            <consortium name="US DOE Joint Genome Institute (JGI-PGF)"/>
            <person name="Walter F."/>
            <person name="Albersmeier A."/>
            <person name="Kalinowski J."/>
            <person name="Ruckert C."/>
        </authorList>
    </citation>
    <scope>NUCLEOTIDE SEQUENCE</scope>
    <source>
        <strain evidence="16">JCM 10088</strain>
    </source>
</reference>
<dbReference type="GO" id="GO:0000049">
    <property type="term" value="F:tRNA binding"/>
    <property type="evidence" value="ECO:0007669"/>
    <property type="project" value="TreeGrafter"/>
</dbReference>
<dbReference type="SUPFAM" id="SSF55821">
    <property type="entry name" value="YrdC/RibB"/>
    <property type="match status" value="1"/>
</dbReference>
<dbReference type="EC" id="2.7.7.87" evidence="3 13"/>
<organism evidence="16 17">
    <name type="scientific">Thermocladium modestius</name>
    <dbReference type="NCBI Taxonomy" id="62609"/>
    <lineage>
        <taxon>Archaea</taxon>
        <taxon>Thermoproteota</taxon>
        <taxon>Thermoprotei</taxon>
        <taxon>Thermoproteales</taxon>
        <taxon>Thermoproteaceae</taxon>
        <taxon>Thermocladium</taxon>
    </lineage>
</organism>
<dbReference type="PROSITE" id="PS51163">
    <property type="entry name" value="YRDC"/>
    <property type="match status" value="1"/>
</dbReference>
<dbReference type="Pfam" id="PF01300">
    <property type="entry name" value="Sua5_yciO_yrdC"/>
    <property type="match status" value="1"/>
</dbReference>
<feature type="binding site" evidence="14">
    <location>
        <position position="117"/>
    </location>
    <ligand>
        <name>L-threonine</name>
        <dbReference type="ChEBI" id="CHEBI:57926"/>
    </ligand>
</feature>
<evidence type="ECO:0000256" key="10">
    <source>
        <dbReference type="ARBA" id="ARBA00022840"/>
    </source>
</evidence>
<dbReference type="PANTHER" id="PTHR17490">
    <property type="entry name" value="SUA5"/>
    <property type="match status" value="1"/>
</dbReference>
<dbReference type="InterPro" id="IPR038385">
    <property type="entry name" value="Sua5/YwlC_C"/>
</dbReference>
<comment type="catalytic activity">
    <reaction evidence="12 13">
        <text>L-threonine + hydrogencarbonate + ATP = L-threonylcarbamoyladenylate + diphosphate + H2O</text>
        <dbReference type="Rhea" id="RHEA:36407"/>
        <dbReference type="ChEBI" id="CHEBI:15377"/>
        <dbReference type="ChEBI" id="CHEBI:17544"/>
        <dbReference type="ChEBI" id="CHEBI:30616"/>
        <dbReference type="ChEBI" id="CHEBI:33019"/>
        <dbReference type="ChEBI" id="CHEBI:57926"/>
        <dbReference type="ChEBI" id="CHEBI:73682"/>
        <dbReference type="EC" id="2.7.7.87"/>
    </reaction>
</comment>
<proteinExistence type="inferred from homology"/>
<comment type="similarity">
    <text evidence="2 13">Belongs to the SUA5 family.</text>
</comment>
<evidence type="ECO:0000256" key="13">
    <source>
        <dbReference type="PIRNR" id="PIRNR004930"/>
    </source>
</evidence>
<evidence type="ECO:0000256" key="7">
    <source>
        <dbReference type="ARBA" id="ARBA00022694"/>
    </source>
</evidence>
<dbReference type="Pfam" id="PF03481">
    <property type="entry name" value="Sua5_C"/>
    <property type="match status" value="1"/>
</dbReference>
<evidence type="ECO:0000256" key="12">
    <source>
        <dbReference type="ARBA" id="ARBA00048366"/>
    </source>
</evidence>
<dbReference type="PIRSF" id="PIRSF004930">
    <property type="entry name" value="Tln_factor_SUA5"/>
    <property type="match status" value="1"/>
</dbReference>
<evidence type="ECO:0000256" key="11">
    <source>
        <dbReference type="ARBA" id="ARBA00029774"/>
    </source>
</evidence>
<dbReference type="Gene3D" id="3.90.870.10">
    <property type="entry name" value="DHBP synthase"/>
    <property type="match status" value="1"/>
</dbReference>
<gene>
    <name evidence="16" type="ORF">GCM10007981_06810</name>
</gene>
<accession>A0A830GT23</accession>
<evidence type="ECO:0000256" key="3">
    <source>
        <dbReference type="ARBA" id="ARBA00012584"/>
    </source>
</evidence>
<keyword evidence="17" id="KW-1185">Reference proteome</keyword>
<feature type="binding site" evidence="14">
    <location>
        <position position="113"/>
    </location>
    <ligand>
        <name>ATP</name>
        <dbReference type="ChEBI" id="CHEBI:30616"/>
    </ligand>
</feature>
<evidence type="ECO:0000256" key="2">
    <source>
        <dbReference type="ARBA" id="ARBA00007663"/>
    </source>
</evidence>
<dbReference type="GO" id="GO:0005524">
    <property type="term" value="F:ATP binding"/>
    <property type="evidence" value="ECO:0007669"/>
    <property type="project" value="UniProtKB-UniRule"/>
</dbReference>
<dbReference type="InterPro" id="IPR006070">
    <property type="entry name" value="Sua5-like_dom"/>
</dbReference>
<feature type="binding site" evidence="14">
    <location>
        <position position="58"/>
    </location>
    <ligand>
        <name>ATP</name>
        <dbReference type="ChEBI" id="CHEBI:30616"/>
    </ligand>
</feature>
<feature type="binding site" evidence="14">
    <location>
        <position position="54"/>
    </location>
    <ligand>
        <name>ATP</name>
        <dbReference type="ChEBI" id="CHEBI:30616"/>
    </ligand>
</feature>
<dbReference type="Gene3D" id="3.40.50.11030">
    <property type="entry name" value="Threonylcarbamoyl-AMP synthase, C-terminal domain"/>
    <property type="match status" value="1"/>
</dbReference>
<keyword evidence="8 13" id="KW-0548">Nucleotidyltransferase</keyword>
<keyword evidence="10 13" id="KW-0067">ATP-binding</keyword>
<comment type="function">
    <text evidence="13">Required for the formation of a threonylcarbamoyl group on adenosine at position 37 (t(6)A37) in tRNAs that read codons beginning with adenine.</text>
</comment>
<feature type="binding site" evidence="14">
    <location>
        <position position="231"/>
    </location>
    <ligand>
        <name>ATP</name>
        <dbReference type="ChEBI" id="CHEBI:30616"/>
    </ligand>
</feature>
<dbReference type="FunFam" id="3.40.50.11030:FF:000001">
    <property type="entry name" value="Threonylcarbamoyl-AMP synthase"/>
    <property type="match status" value="1"/>
</dbReference>
<dbReference type="PANTHER" id="PTHR17490:SF16">
    <property type="entry name" value="THREONYLCARBAMOYL-AMP SYNTHASE"/>
    <property type="match status" value="1"/>
</dbReference>
<evidence type="ECO:0000256" key="14">
    <source>
        <dbReference type="PIRSR" id="PIRSR004930-1"/>
    </source>
</evidence>
<dbReference type="GO" id="GO:0008033">
    <property type="term" value="P:tRNA processing"/>
    <property type="evidence" value="ECO:0007669"/>
    <property type="project" value="UniProtKB-KW"/>
</dbReference>
<keyword evidence="5 13" id="KW-0963">Cytoplasm</keyword>
<dbReference type="InterPro" id="IPR017945">
    <property type="entry name" value="DHBP_synth_RibB-like_a/b_dom"/>
</dbReference>
<dbReference type="OrthoDB" id="39992at2157"/>
<feature type="binding site" evidence="14">
    <location>
        <position position="138"/>
    </location>
    <ligand>
        <name>ATP</name>
        <dbReference type="ChEBI" id="CHEBI:30616"/>
    </ligand>
</feature>
<keyword evidence="6 13" id="KW-0808">Transferase</keyword>
<evidence type="ECO:0000313" key="16">
    <source>
        <dbReference type="EMBL" id="GGP20100.1"/>
    </source>
</evidence>
<keyword evidence="9 13" id="KW-0547">Nucleotide-binding</keyword>
<dbReference type="GO" id="GO:0005737">
    <property type="term" value="C:cytoplasm"/>
    <property type="evidence" value="ECO:0007669"/>
    <property type="project" value="UniProtKB-SubCell"/>
</dbReference>
<evidence type="ECO:0000256" key="6">
    <source>
        <dbReference type="ARBA" id="ARBA00022679"/>
    </source>
</evidence>
<evidence type="ECO:0000256" key="1">
    <source>
        <dbReference type="ARBA" id="ARBA00004496"/>
    </source>
</evidence>